<proteinExistence type="inferred from homology"/>
<dbReference type="Pfam" id="PF14368">
    <property type="entry name" value="LTP_2"/>
    <property type="match status" value="1"/>
</dbReference>
<dbReference type="OrthoDB" id="1914452at2759"/>
<evidence type="ECO:0000256" key="2">
    <source>
        <dbReference type="ARBA" id="ARBA00022729"/>
    </source>
</evidence>
<gene>
    <name evidence="6" type="ORF">E2562_033162</name>
</gene>
<dbReference type="PANTHER" id="PTHR33044">
    <property type="entry name" value="BIFUNCTIONAL INHIBITOR/LIPID-TRANSFER PROTEIN/SEED STORAGE 2S ALBUMIN SUPERFAMILY PROTEIN-RELATED"/>
    <property type="match status" value="1"/>
</dbReference>
<evidence type="ECO:0000256" key="1">
    <source>
        <dbReference type="ARBA" id="ARBA00009748"/>
    </source>
</evidence>
<name>A0A6G1DSF2_9ORYZ</name>
<dbReference type="EMBL" id="SPHZ02000006">
    <property type="protein sequence ID" value="KAF0915034.1"/>
    <property type="molecule type" value="Genomic_DNA"/>
</dbReference>
<dbReference type="InterPro" id="IPR043325">
    <property type="entry name" value="LTSS"/>
</dbReference>
<dbReference type="InterPro" id="IPR036312">
    <property type="entry name" value="Bifun_inhib/LTP/seed_sf"/>
</dbReference>
<keyword evidence="4" id="KW-0325">Glycoprotein</keyword>
<keyword evidence="2" id="KW-0732">Signal</keyword>
<feature type="domain" description="Bifunctional inhibitor/plant lipid transfer protein/seed storage helical" evidence="5">
    <location>
        <begin position="101"/>
        <end position="195"/>
    </location>
</feature>
<reference evidence="6 7" key="1">
    <citation type="submission" date="2019-11" db="EMBL/GenBank/DDBJ databases">
        <title>Whole genome sequence of Oryza granulata.</title>
        <authorList>
            <person name="Li W."/>
        </authorList>
    </citation>
    <scope>NUCLEOTIDE SEQUENCE [LARGE SCALE GENOMIC DNA]</scope>
    <source>
        <strain evidence="7">cv. Menghai</strain>
        <tissue evidence="6">Leaf</tissue>
    </source>
</reference>
<evidence type="ECO:0000259" key="5">
    <source>
        <dbReference type="SMART" id="SM00499"/>
    </source>
</evidence>
<dbReference type="InterPro" id="IPR016140">
    <property type="entry name" value="Bifunc_inhib/LTP/seed_store"/>
</dbReference>
<organism evidence="6 7">
    <name type="scientific">Oryza meyeriana var. granulata</name>
    <dbReference type="NCBI Taxonomy" id="110450"/>
    <lineage>
        <taxon>Eukaryota</taxon>
        <taxon>Viridiplantae</taxon>
        <taxon>Streptophyta</taxon>
        <taxon>Embryophyta</taxon>
        <taxon>Tracheophyta</taxon>
        <taxon>Spermatophyta</taxon>
        <taxon>Magnoliopsida</taxon>
        <taxon>Liliopsida</taxon>
        <taxon>Poales</taxon>
        <taxon>Poaceae</taxon>
        <taxon>BOP clade</taxon>
        <taxon>Oryzoideae</taxon>
        <taxon>Oryzeae</taxon>
        <taxon>Oryzinae</taxon>
        <taxon>Oryza</taxon>
        <taxon>Oryza meyeriana</taxon>
    </lineage>
</organism>
<comment type="similarity">
    <text evidence="1">Belongs to the plant LTP family.</text>
</comment>
<evidence type="ECO:0000313" key="6">
    <source>
        <dbReference type="EMBL" id="KAF0915034.1"/>
    </source>
</evidence>
<evidence type="ECO:0000256" key="3">
    <source>
        <dbReference type="ARBA" id="ARBA00023157"/>
    </source>
</evidence>
<dbReference type="AlphaFoldDB" id="A0A6G1DSF2"/>
<dbReference type="SMART" id="SM00499">
    <property type="entry name" value="AAI"/>
    <property type="match status" value="1"/>
</dbReference>
<protein>
    <recommendedName>
        <fullName evidence="5">Bifunctional inhibitor/plant lipid transfer protein/seed storage helical domain-containing protein</fullName>
    </recommendedName>
</protein>
<sequence length="241" mass="25501">MAATRALVLCGGESEPAAWKLGGAARRGRCDHRRPMDWCATHEHSFRSWSCYLFDGLIFLNRADLKGTVVKKEVAEDIDFKELASMTEEYSGSDLVLDGECGGVIAGGGRAGGAGERAGGDVVHGVADNFVTGSTNGGGSPTQQCCGSLAEMVRTGADCVCLILTGNVPFSLPINRTLAISLTRLCNSMSVPPQCRDTASQIPPPGPVAFAPALIRHAYLEVVHLTSVPLIVEHHAFYPVF</sequence>
<comment type="caution">
    <text evidence="6">The sequence shown here is derived from an EMBL/GenBank/DDBJ whole genome shotgun (WGS) entry which is preliminary data.</text>
</comment>
<dbReference type="Proteomes" id="UP000479710">
    <property type="component" value="Unassembled WGS sequence"/>
</dbReference>
<evidence type="ECO:0000313" key="7">
    <source>
        <dbReference type="Proteomes" id="UP000479710"/>
    </source>
</evidence>
<evidence type="ECO:0000256" key="4">
    <source>
        <dbReference type="ARBA" id="ARBA00023180"/>
    </source>
</evidence>
<keyword evidence="7" id="KW-1185">Reference proteome</keyword>
<dbReference type="CDD" id="cd00010">
    <property type="entry name" value="AAI_LTSS"/>
    <property type="match status" value="1"/>
</dbReference>
<dbReference type="Gene3D" id="1.10.110.10">
    <property type="entry name" value="Plant lipid-transfer and hydrophobic proteins"/>
    <property type="match status" value="1"/>
</dbReference>
<accession>A0A6G1DSF2</accession>
<dbReference type="SUPFAM" id="SSF47699">
    <property type="entry name" value="Bifunctional inhibitor/lipid-transfer protein/seed storage 2S albumin"/>
    <property type="match status" value="1"/>
</dbReference>
<keyword evidence="3" id="KW-1015">Disulfide bond</keyword>